<feature type="region of interest" description="Disordered" evidence="1">
    <location>
        <begin position="167"/>
        <end position="206"/>
    </location>
</feature>
<organism evidence="2 3">
    <name type="scientific">Galerina marginata (strain CBS 339.88)</name>
    <dbReference type="NCBI Taxonomy" id="685588"/>
    <lineage>
        <taxon>Eukaryota</taxon>
        <taxon>Fungi</taxon>
        <taxon>Dikarya</taxon>
        <taxon>Basidiomycota</taxon>
        <taxon>Agaricomycotina</taxon>
        <taxon>Agaricomycetes</taxon>
        <taxon>Agaricomycetidae</taxon>
        <taxon>Agaricales</taxon>
        <taxon>Agaricineae</taxon>
        <taxon>Strophariaceae</taxon>
        <taxon>Galerina</taxon>
    </lineage>
</organism>
<feature type="compositionally biased region" description="Pro residues" evidence="1">
    <location>
        <begin position="170"/>
        <end position="193"/>
    </location>
</feature>
<name>A0A067SD05_GALM3</name>
<accession>A0A067SD05</accession>
<proteinExistence type="predicted"/>
<evidence type="ECO:0000313" key="3">
    <source>
        <dbReference type="Proteomes" id="UP000027222"/>
    </source>
</evidence>
<dbReference type="HOGENOM" id="CLU_1332028_0_0_1"/>
<evidence type="ECO:0000313" key="2">
    <source>
        <dbReference type="EMBL" id="KDR65624.1"/>
    </source>
</evidence>
<reference evidence="3" key="1">
    <citation type="journal article" date="2014" name="Proc. Natl. Acad. Sci. U.S.A.">
        <title>Extensive sampling of basidiomycete genomes demonstrates inadequacy of the white-rot/brown-rot paradigm for wood decay fungi.</title>
        <authorList>
            <person name="Riley R."/>
            <person name="Salamov A.A."/>
            <person name="Brown D.W."/>
            <person name="Nagy L.G."/>
            <person name="Floudas D."/>
            <person name="Held B.W."/>
            <person name="Levasseur A."/>
            <person name="Lombard V."/>
            <person name="Morin E."/>
            <person name="Otillar R."/>
            <person name="Lindquist E.A."/>
            <person name="Sun H."/>
            <person name="LaButti K.M."/>
            <person name="Schmutz J."/>
            <person name="Jabbour D."/>
            <person name="Luo H."/>
            <person name="Baker S.E."/>
            <person name="Pisabarro A.G."/>
            <person name="Walton J.D."/>
            <person name="Blanchette R.A."/>
            <person name="Henrissat B."/>
            <person name="Martin F."/>
            <person name="Cullen D."/>
            <person name="Hibbett D.S."/>
            <person name="Grigoriev I.V."/>
        </authorList>
    </citation>
    <scope>NUCLEOTIDE SEQUENCE [LARGE SCALE GENOMIC DNA]</scope>
    <source>
        <strain evidence="3">CBS 339.88</strain>
    </source>
</reference>
<dbReference type="AlphaFoldDB" id="A0A067SD05"/>
<protein>
    <submittedName>
        <fullName evidence="2">Uncharacterized protein</fullName>
    </submittedName>
</protein>
<evidence type="ECO:0000256" key="1">
    <source>
        <dbReference type="SAM" id="MobiDB-lite"/>
    </source>
</evidence>
<gene>
    <name evidence="2" type="ORF">GALMADRAFT_148536</name>
</gene>
<dbReference type="Proteomes" id="UP000027222">
    <property type="component" value="Unassembled WGS sequence"/>
</dbReference>
<feature type="region of interest" description="Disordered" evidence="1">
    <location>
        <begin position="1"/>
        <end position="28"/>
    </location>
</feature>
<dbReference type="EMBL" id="KL142438">
    <property type="protein sequence ID" value="KDR65624.1"/>
    <property type="molecule type" value="Genomic_DNA"/>
</dbReference>
<keyword evidence="3" id="KW-1185">Reference proteome</keyword>
<sequence>MTSLDGFPGPFEAANHIGHRKRRTADQPPSTLVDLAFYHHYRLPFAPSLPSPSLKASRTHLVFYYTNHAQTTPCRPSCAPPPHEGCYFQTPLLPTRIPTTPALPPLHAASAFSPTNHLRSAGGAAARPLLLGDTDGVARRQRILLPLHSHLSNILAPLPSSASWPRHSPVTPPPFLVPQALPPSIPPAPPWPSHQPAIRPTYEGQK</sequence>